<dbReference type="KEGG" id="sfd:USDA257_c18280"/>
<comment type="similarity">
    <text evidence="3">Belongs to the class-III pyridoxal-phosphate-dependent aminotransferase family.</text>
</comment>
<reference evidence="4 5" key="1">
    <citation type="journal article" date="2012" name="J. Bacteriol.">
        <title>Complete genome sequence of the broad-host-range strain Sinorhizobium fredii USDA257.</title>
        <authorList>
            <person name="Schuldes J."/>
            <person name="Rodriguez Orbegoso M."/>
            <person name="Schmeisser C."/>
            <person name="Krishnan H.B."/>
            <person name="Daniel R."/>
            <person name="Streit W.R."/>
        </authorList>
    </citation>
    <scope>NUCLEOTIDE SEQUENCE [LARGE SCALE GENOMIC DNA]</scope>
    <source>
        <strain evidence="4 5">USDA 257</strain>
    </source>
</reference>
<evidence type="ECO:0000313" key="4">
    <source>
        <dbReference type="EMBL" id="AFL50415.1"/>
    </source>
</evidence>
<dbReference type="InterPro" id="IPR005814">
    <property type="entry name" value="Aminotrans_3"/>
</dbReference>
<dbReference type="InterPro" id="IPR015424">
    <property type="entry name" value="PyrdxlP-dep_Trfase"/>
</dbReference>
<dbReference type="EMBL" id="CP003563">
    <property type="protein sequence ID" value="AFL50415.1"/>
    <property type="molecule type" value="Genomic_DNA"/>
</dbReference>
<dbReference type="GO" id="GO:0042286">
    <property type="term" value="F:glutamate-1-semialdehyde 2,1-aminomutase activity"/>
    <property type="evidence" value="ECO:0007669"/>
    <property type="project" value="UniProtKB-EC"/>
</dbReference>
<dbReference type="HOGENOM" id="CLU_016922_1_2_5"/>
<protein>
    <submittedName>
        <fullName evidence="4">Glutamate-1-semialdehyde 2,1-aminomutase</fullName>
        <ecNumber evidence="4">5.4.3.8</ecNumber>
    </submittedName>
</protein>
<evidence type="ECO:0000256" key="3">
    <source>
        <dbReference type="RuleBase" id="RU003560"/>
    </source>
</evidence>
<accession>I3X3F9</accession>
<dbReference type="AlphaFoldDB" id="I3X3F9"/>
<gene>
    <name evidence="4" type="primary">hemL1</name>
    <name evidence="4" type="ORF">USDA257_c18280</name>
</gene>
<name>I3X3F9_SINF2</name>
<dbReference type="SUPFAM" id="SSF53383">
    <property type="entry name" value="PLP-dependent transferases"/>
    <property type="match status" value="1"/>
</dbReference>
<evidence type="ECO:0000313" key="5">
    <source>
        <dbReference type="Proteomes" id="UP000006180"/>
    </source>
</evidence>
<dbReference type="Proteomes" id="UP000006180">
    <property type="component" value="Chromosome"/>
</dbReference>
<dbReference type="Pfam" id="PF00202">
    <property type="entry name" value="Aminotran_3"/>
    <property type="match status" value="1"/>
</dbReference>
<dbReference type="EC" id="5.4.3.8" evidence="4"/>
<sequence>MRLNGNVVDELNRSIDQLRREFAQRNPLSERAALDARRVLPGGNTRSVLFYEPFPLTILSGKGADITDLDGHSYADFVGEFSAGLYGHSDAVIRKAIIDALDDGTVLAGPNRYEAKFAESLQSRFPSMELLRFCNSGTEANILALVTAQYFTRRRKIMVFEGAYHGGVLVFPIGGSPINVPFDFIVAPYNDGDAAAKLIKENQNDLAAVIVEPILGAGGNLPGTTDFFSALRRETEAVGTLLIFDEVKTSRCGAAGMQGRIGIRPDLTTLGKYLGGGLPIGAFGGRTDIMDHYNPYKPDSLRHAGTFNNNVCTMAAGLAGLTKVFTPERADVFHEESERLRLEFQRIVDLSSVPLCFTGLGSLCTLHLAGTPLQEAADVTPLSRRVGLLFHMYGLLNGVAVAGRGDFYQSLPMTAAHRQAASAVLAAFVGEYGELISSLAEENARALPRSACLQRISTNRQSNA</sequence>
<keyword evidence="4" id="KW-0413">Isomerase</keyword>
<organism evidence="4 5">
    <name type="scientific">Sinorhizobium fredii (strain USDA 257)</name>
    <dbReference type="NCBI Taxonomy" id="1185652"/>
    <lineage>
        <taxon>Bacteria</taxon>
        <taxon>Pseudomonadati</taxon>
        <taxon>Pseudomonadota</taxon>
        <taxon>Alphaproteobacteria</taxon>
        <taxon>Hyphomicrobiales</taxon>
        <taxon>Rhizobiaceae</taxon>
        <taxon>Sinorhizobium/Ensifer group</taxon>
        <taxon>Sinorhizobium</taxon>
    </lineage>
</organism>
<evidence type="ECO:0000256" key="2">
    <source>
        <dbReference type="ARBA" id="ARBA00022898"/>
    </source>
</evidence>
<dbReference type="eggNOG" id="COG0001">
    <property type="taxonomic scope" value="Bacteria"/>
</dbReference>
<dbReference type="PATRIC" id="fig|1185652.3.peg.1892"/>
<dbReference type="Gene3D" id="3.40.640.10">
    <property type="entry name" value="Type I PLP-dependent aspartate aminotransferase-like (Major domain)"/>
    <property type="match status" value="1"/>
</dbReference>
<dbReference type="Gene3D" id="3.90.1150.10">
    <property type="entry name" value="Aspartate Aminotransferase, domain 1"/>
    <property type="match status" value="1"/>
</dbReference>
<comment type="cofactor">
    <cofactor evidence="1">
        <name>pyridoxal 5'-phosphate</name>
        <dbReference type="ChEBI" id="CHEBI:597326"/>
    </cofactor>
</comment>
<evidence type="ECO:0000256" key="1">
    <source>
        <dbReference type="ARBA" id="ARBA00001933"/>
    </source>
</evidence>
<dbReference type="GO" id="GO:0008483">
    <property type="term" value="F:transaminase activity"/>
    <property type="evidence" value="ECO:0007669"/>
    <property type="project" value="InterPro"/>
</dbReference>
<dbReference type="PANTHER" id="PTHR43713:SF3">
    <property type="entry name" value="GLUTAMATE-1-SEMIALDEHYDE 2,1-AMINOMUTASE 1, CHLOROPLASTIC-RELATED"/>
    <property type="match status" value="1"/>
</dbReference>
<dbReference type="InterPro" id="IPR015422">
    <property type="entry name" value="PyrdxlP-dep_Trfase_small"/>
</dbReference>
<dbReference type="STRING" id="1185652.USDA257_c18280"/>
<proteinExistence type="inferred from homology"/>
<dbReference type="GO" id="GO:0030170">
    <property type="term" value="F:pyridoxal phosphate binding"/>
    <property type="evidence" value="ECO:0007669"/>
    <property type="project" value="InterPro"/>
</dbReference>
<keyword evidence="2 3" id="KW-0663">Pyridoxal phosphate</keyword>
<dbReference type="PANTHER" id="PTHR43713">
    <property type="entry name" value="GLUTAMATE-1-SEMIALDEHYDE 2,1-AMINOMUTASE"/>
    <property type="match status" value="1"/>
</dbReference>
<dbReference type="InterPro" id="IPR015421">
    <property type="entry name" value="PyrdxlP-dep_Trfase_major"/>
</dbReference>
<dbReference type="RefSeq" id="WP_014762589.1">
    <property type="nucleotide sequence ID" value="NC_018000.1"/>
</dbReference>